<evidence type="ECO:0000313" key="3">
    <source>
        <dbReference type="EMBL" id="AVM52301.1"/>
    </source>
</evidence>
<dbReference type="PRINTS" id="PR00080">
    <property type="entry name" value="SDRFAMILY"/>
</dbReference>
<gene>
    <name evidence="3" type="ORF">C4H11_04495</name>
</gene>
<dbReference type="PANTHER" id="PTHR43477:SF1">
    <property type="entry name" value="DIHYDROANTICAPSIN 7-DEHYDROGENASE"/>
    <property type="match status" value="1"/>
</dbReference>
<dbReference type="PRINTS" id="PR00081">
    <property type="entry name" value="GDHRDH"/>
</dbReference>
<proteinExistence type="inferred from homology"/>
<comment type="similarity">
    <text evidence="1">Belongs to the short-chain dehydrogenases/reductases (SDR) family.</text>
</comment>
<keyword evidence="2" id="KW-0560">Oxidoreductase</keyword>
<dbReference type="Proteomes" id="UP000238304">
    <property type="component" value="Chromosome"/>
</dbReference>
<protein>
    <submittedName>
        <fullName evidence="3">3-oxoacyl-ACP reductase</fullName>
    </submittedName>
</protein>
<name>A0ABN5II10_9BACE</name>
<dbReference type="SUPFAM" id="SSF51735">
    <property type="entry name" value="NAD(P)-binding Rossmann-fold domains"/>
    <property type="match status" value="1"/>
</dbReference>
<dbReference type="RefSeq" id="WP_106040632.1">
    <property type="nucleotide sequence ID" value="NZ_CP027231.1"/>
</dbReference>
<sequence>MAYNPFSLAGKTILVTGASSGIGRGIAVECSKMGAKMVINGRNQERLNETLGMLEGEGHFAIQADLSNQEDIDKVVAECLEINGIVHSAGIPKICGVKNIKRELLEEIVNVNELAPILLTSGLLKKKKLVKRSSIVFIASMSGVFIGNTGESLYDATKGALAGFTKSAAYELAAMGTRVNTICPGLVPTSILDLANEMFSEEQLKETMYGRYPLKRVGTPEDIANGAIYLLSDASTWVTGINLLIDGGYCLA</sequence>
<accession>A0ABN5II10</accession>
<evidence type="ECO:0000256" key="2">
    <source>
        <dbReference type="ARBA" id="ARBA00023002"/>
    </source>
</evidence>
<dbReference type="InterPro" id="IPR002347">
    <property type="entry name" value="SDR_fam"/>
</dbReference>
<dbReference type="EMBL" id="CP027231">
    <property type="protein sequence ID" value="AVM52301.1"/>
    <property type="molecule type" value="Genomic_DNA"/>
</dbReference>
<dbReference type="PANTHER" id="PTHR43477">
    <property type="entry name" value="DIHYDROANTICAPSIN 7-DEHYDROGENASE"/>
    <property type="match status" value="1"/>
</dbReference>
<evidence type="ECO:0000313" key="4">
    <source>
        <dbReference type="Proteomes" id="UP000238304"/>
    </source>
</evidence>
<dbReference type="Pfam" id="PF13561">
    <property type="entry name" value="adh_short_C2"/>
    <property type="match status" value="1"/>
</dbReference>
<organism evidence="3 4">
    <name type="scientific">Bacteroides zoogleoformans</name>
    <dbReference type="NCBI Taxonomy" id="28119"/>
    <lineage>
        <taxon>Bacteria</taxon>
        <taxon>Pseudomonadati</taxon>
        <taxon>Bacteroidota</taxon>
        <taxon>Bacteroidia</taxon>
        <taxon>Bacteroidales</taxon>
        <taxon>Bacteroidaceae</taxon>
        <taxon>Bacteroides</taxon>
    </lineage>
</organism>
<dbReference type="Gene3D" id="3.40.50.720">
    <property type="entry name" value="NAD(P)-binding Rossmann-like Domain"/>
    <property type="match status" value="1"/>
</dbReference>
<reference evidence="3 4" key="1">
    <citation type="submission" date="2018-02" db="EMBL/GenBank/DDBJ databases">
        <authorList>
            <person name="Holder M.E."/>
            <person name="Ajami N.J."/>
            <person name="Petrosino J.F."/>
        </authorList>
    </citation>
    <scope>NUCLEOTIDE SEQUENCE [LARGE SCALE GENOMIC DNA]</scope>
    <source>
        <strain evidence="3 4">ATCC 33285</strain>
    </source>
</reference>
<dbReference type="InterPro" id="IPR051122">
    <property type="entry name" value="SDR_DHRS6-like"/>
</dbReference>
<evidence type="ECO:0000256" key="1">
    <source>
        <dbReference type="ARBA" id="ARBA00006484"/>
    </source>
</evidence>
<dbReference type="InterPro" id="IPR036291">
    <property type="entry name" value="NAD(P)-bd_dom_sf"/>
</dbReference>
<dbReference type="CDD" id="cd05233">
    <property type="entry name" value="SDR_c"/>
    <property type="match status" value="1"/>
</dbReference>
<keyword evidence="4" id="KW-1185">Reference proteome</keyword>